<accession>D6PBN6</accession>
<evidence type="ECO:0000313" key="1">
    <source>
        <dbReference type="EMBL" id="ADD93137.1"/>
    </source>
</evidence>
<protein>
    <recommendedName>
        <fullName evidence="2">DNA primase</fullName>
    </recommendedName>
</protein>
<dbReference type="AlphaFoldDB" id="D6PBN6"/>
<reference evidence="1" key="1">
    <citation type="journal article" date="2010" name="ISME J.">
        <title>Metagenome of the Mediterranean deep chlorophyll maximum studied by direct and fosmid library 454 pyrosequencing.</title>
        <authorList>
            <person name="Ghai R."/>
            <person name="Martin-Cuadrado A.B."/>
            <person name="Molto A.G."/>
            <person name="Heredia I.G."/>
            <person name="Cabrera R."/>
            <person name="Martin J."/>
            <person name="Verdu M."/>
            <person name="Deschamps P."/>
            <person name="Moreira D."/>
            <person name="Lopez-Garcia P."/>
            <person name="Mira A."/>
            <person name="Rodriguez-Valera F."/>
        </authorList>
    </citation>
    <scope>NUCLEOTIDE SEQUENCE</scope>
</reference>
<organism evidence="1">
    <name type="scientific">uncultured archaeon MedDCM-OCT-S05-C57</name>
    <dbReference type="NCBI Taxonomy" id="743092"/>
    <lineage>
        <taxon>Archaea</taxon>
        <taxon>environmental samples</taxon>
    </lineage>
</organism>
<name>D6PBN6_9ARCH</name>
<sequence length="126" mass="13559">MNIDPTSSKYVIRASIRANGVVNKSDVVGAVFGQTEGLLGDELDLRDLQKSGRMGRVEVDIKSDKGKSKGEIEISSSMDQVETSVFAAALETVERVGPCKATVKVTALEDSRTSNVKLSLSVLEHY</sequence>
<proteinExistence type="predicted"/>
<evidence type="ECO:0008006" key="2">
    <source>
        <dbReference type="Google" id="ProtNLM"/>
    </source>
</evidence>
<dbReference type="EMBL" id="GU942966">
    <property type="protein sequence ID" value="ADD93137.1"/>
    <property type="molecule type" value="Genomic_DNA"/>
</dbReference>